<accession>A0AAE0SJI3</accession>
<dbReference type="AlphaFoldDB" id="A0AAE0SJI3"/>
<evidence type="ECO:0000313" key="1">
    <source>
        <dbReference type="EMBL" id="KAK3592630.1"/>
    </source>
</evidence>
<reference evidence="1" key="3">
    <citation type="submission" date="2023-05" db="EMBL/GenBank/DDBJ databases">
        <authorList>
            <person name="Smith C.H."/>
        </authorList>
    </citation>
    <scope>NUCLEOTIDE SEQUENCE</scope>
    <source>
        <strain evidence="1">CHS0354</strain>
        <tissue evidence="1">Mantle</tissue>
    </source>
</reference>
<protein>
    <submittedName>
        <fullName evidence="1">Uncharacterized protein</fullName>
    </submittedName>
</protein>
<proteinExistence type="predicted"/>
<dbReference type="EMBL" id="JAEAOA010002042">
    <property type="protein sequence ID" value="KAK3592630.1"/>
    <property type="molecule type" value="Genomic_DNA"/>
</dbReference>
<name>A0AAE0SJI3_9BIVA</name>
<reference evidence="1" key="2">
    <citation type="journal article" date="2021" name="Genome Biol. Evol.">
        <title>Developing a high-quality reference genome for a parasitic bivalve with doubly uniparental inheritance (Bivalvia: Unionida).</title>
        <authorList>
            <person name="Smith C.H."/>
        </authorList>
    </citation>
    <scope>NUCLEOTIDE SEQUENCE</scope>
    <source>
        <strain evidence="1">CHS0354</strain>
        <tissue evidence="1">Mantle</tissue>
    </source>
</reference>
<organism evidence="1 2">
    <name type="scientific">Potamilus streckersoni</name>
    <dbReference type="NCBI Taxonomy" id="2493646"/>
    <lineage>
        <taxon>Eukaryota</taxon>
        <taxon>Metazoa</taxon>
        <taxon>Spiralia</taxon>
        <taxon>Lophotrochozoa</taxon>
        <taxon>Mollusca</taxon>
        <taxon>Bivalvia</taxon>
        <taxon>Autobranchia</taxon>
        <taxon>Heteroconchia</taxon>
        <taxon>Palaeoheterodonta</taxon>
        <taxon>Unionida</taxon>
        <taxon>Unionoidea</taxon>
        <taxon>Unionidae</taxon>
        <taxon>Ambleminae</taxon>
        <taxon>Lampsilini</taxon>
        <taxon>Potamilus</taxon>
    </lineage>
</organism>
<gene>
    <name evidence="1" type="ORF">CHS0354_034703</name>
</gene>
<evidence type="ECO:0000313" key="2">
    <source>
        <dbReference type="Proteomes" id="UP001195483"/>
    </source>
</evidence>
<dbReference type="Proteomes" id="UP001195483">
    <property type="component" value="Unassembled WGS sequence"/>
</dbReference>
<reference evidence="1" key="1">
    <citation type="journal article" date="2021" name="Genome Biol. Evol.">
        <title>A High-Quality Reference Genome for a Parasitic Bivalve with Doubly Uniparental Inheritance (Bivalvia: Unionida).</title>
        <authorList>
            <person name="Smith C.H."/>
        </authorList>
    </citation>
    <scope>NUCLEOTIDE SEQUENCE</scope>
    <source>
        <strain evidence="1">CHS0354</strain>
    </source>
</reference>
<comment type="caution">
    <text evidence="1">The sequence shown here is derived from an EMBL/GenBank/DDBJ whole genome shotgun (WGS) entry which is preliminary data.</text>
</comment>
<keyword evidence="2" id="KW-1185">Reference proteome</keyword>
<sequence length="69" mass="8186">MITKYEKTTDKIRQIIQQNTSHPCAVKKKTKGNHLAEQVPIDKLFYKRQHVLALPDQGIVRQFYNLRYT</sequence>